<dbReference type="Pfam" id="PF22562">
    <property type="entry name" value="UBA_7"/>
    <property type="match status" value="1"/>
</dbReference>
<dbReference type="EMBL" id="SDRB02009750">
    <property type="protein sequence ID" value="THG07818.1"/>
    <property type="molecule type" value="Genomic_DNA"/>
</dbReference>
<comment type="caution">
    <text evidence="4">The sequence shown here is derived from an EMBL/GenBank/DDBJ whole genome shotgun (WGS) entry which is preliminary data.</text>
</comment>
<dbReference type="SUPFAM" id="SSF143503">
    <property type="entry name" value="PUG domain-like"/>
    <property type="match status" value="1"/>
</dbReference>
<gene>
    <name evidence="4" type="ORF">TEA_010814</name>
</gene>
<feature type="region of interest" description="Disordered" evidence="1">
    <location>
        <begin position="66"/>
        <end position="99"/>
    </location>
</feature>
<protein>
    <submittedName>
        <fullName evidence="4">Uncharacterized protein</fullName>
    </submittedName>
</protein>
<evidence type="ECO:0000259" key="3">
    <source>
        <dbReference type="Pfam" id="PF22562"/>
    </source>
</evidence>
<proteinExistence type="predicted"/>
<evidence type="ECO:0000313" key="4">
    <source>
        <dbReference type="EMBL" id="THG07818.1"/>
    </source>
</evidence>
<dbReference type="CDD" id="cd10461">
    <property type="entry name" value="PUB_UBA_plant"/>
    <property type="match status" value="1"/>
</dbReference>
<sequence>MKHENMYGIGTGNSSIDAAVNWLFDHENDPDIDQMPLVPVPINIEAYDPSYITEQVKLKAQELRDRACGKKEEEETKVEREREKDQAHRKKEKEEKKVEREMEKYQARRKKEEEEKKVEREREKVCLRYLAERRRRLGLPLDDPPSVNNASTLMQKEKNSLPVKSASLPVKSNSLPVVTVTKEEIMRDCLRSLKRNHMDNVTKVRRAFQTLLIYVKNVVKNPNEEKFRKIRFNNPAFQDRVGNMKEGIEFLELCGFERVDEGKFLFLPEDKVDIAVLKSAGNVLDSAITNPFFGLLSSSREDEAFGLGLDCMWLRGIAIGSDLTPIKRTFNKFARCKESRTELSLTGMKNFAAKSLALPMKEFCPSMVAENINLPTREEQEGPHSPTQHKRPVNIEMSQEQRDKEMHDLPMVEYFDGSN</sequence>
<keyword evidence="5" id="KW-1185">Reference proteome</keyword>
<dbReference type="SUPFAM" id="SSF46934">
    <property type="entry name" value="UBA-like"/>
    <property type="match status" value="1"/>
</dbReference>
<dbReference type="InterPro" id="IPR015940">
    <property type="entry name" value="UBA"/>
</dbReference>
<name>A0A4S4DWR8_CAMSN</name>
<dbReference type="Pfam" id="PF09409">
    <property type="entry name" value="PUB"/>
    <property type="match status" value="1"/>
</dbReference>
<evidence type="ECO:0000313" key="5">
    <source>
        <dbReference type="Proteomes" id="UP000306102"/>
    </source>
</evidence>
<feature type="region of interest" description="Disordered" evidence="1">
    <location>
        <begin position="376"/>
        <end position="408"/>
    </location>
</feature>
<evidence type="ECO:0000256" key="1">
    <source>
        <dbReference type="SAM" id="MobiDB-lite"/>
    </source>
</evidence>
<dbReference type="PANTHER" id="PTHR46713:SF4">
    <property type="entry name" value="UBIQUITIN-ASSOCIATED (UBA)_TS-N DOMAIN PROTEIN"/>
    <property type="match status" value="1"/>
</dbReference>
<dbReference type="PANTHER" id="PTHR46713">
    <property type="entry name" value="F13M7.16 PROTEIN"/>
    <property type="match status" value="1"/>
</dbReference>
<dbReference type="InterPro" id="IPR036339">
    <property type="entry name" value="PUB-like_dom_sf"/>
</dbReference>
<feature type="domain" description="UBA" evidence="3">
    <location>
        <begin position="11"/>
        <end position="34"/>
    </location>
</feature>
<accession>A0A4S4DWR8</accession>
<dbReference type="InterPro" id="IPR018997">
    <property type="entry name" value="PUB_domain"/>
</dbReference>
<organism evidence="4 5">
    <name type="scientific">Camellia sinensis var. sinensis</name>
    <name type="common">China tea</name>
    <dbReference type="NCBI Taxonomy" id="542762"/>
    <lineage>
        <taxon>Eukaryota</taxon>
        <taxon>Viridiplantae</taxon>
        <taxon>Streptophyta</taxon>
        <taxon>Embryophyta</taxon>
        <taxon>Tracheophyta</taxon>
        <taxon>Spermatophyta</taxon>
        <taxon>Magnoliopsida</taxon>
        <taxon>eudicotyledons</taxon>
        <taxon>Gunneridae</taxon>
        <taxon>Pentapetalae</taxon>
        <taxon>asterids</taxon>
        <taxon>Ericales</taxon>
        <taxon>Theaceae</taxon>
        <taxon>Camellia</taxon>
    </lineage>
</organism>
<feature type="domain" description="PUB" evidence="2">
    <location>
        <begin position="203"/>
        <end position="273"/>
    </location>
</feature>
<dbReference type="InterPro" id="IPR009060">
    <property type="entry name" value="UBA-like_sf"/>
</dbReference>
<feature type="compositionally biased region" description="Basic and acidic residues" evidence="1">
    <location>
        <begin position="399"/>
        <end position="408"/>
    </location>
</feature>
<evidence type="ECO:0000259" key="2">
    <source>
        <dbReference type="Pfam" id="PF09409"/>
    </source>
</evidence>
<reference evidence="4 5" key="1">
    <citation type="journal article" date="2018" name="Proc. Natl. Acad. Sci. U.S.A.">
        <title>Draft genome sequence of Camellia sinensis var. sinensis provides insights into the evolution of the tea genome and tea quality.</title>
        <authorList>
            <person name="Wei C."/>
            <person name="Yang H."/>
            <person name="Wang S."/>
            <person name="Zhao J."/>
            <person name="Liu C."/>
            <person name="Gao L."/>
            <person name="Xia E."/>
            <person name="Lu Y."/>
            <person name="Tai Y."/>
            <person name="She G."/>
            <person name="Sun J."/>
            <person name="Cao H."/>
            <person name="Tong W."/>
            <person name="Gao Q."/>
            <person name="Li Y."/>
            <person name="Deng W."/>
            <person name="Jiang X."/>
            <person name="Wang W."/>
            <person name="Chen Q."/>
            <person name="Zhang S."/>
            <person name="Li H."/>
            <person name="Wu J."/>
            <person name="Wang P."/>
            <person name="Li P."/>
            <person name="Shi C."/>
            <person name="Zheng F."/>
            <person name="Jian J."/>
            <person name="Huang B."/>
            <person name="Shan D."/>
            <person name="Shi M."/>
            <person name="Fang C."/>
            <person name="Yue Y."/>
            <person name="Li F."/>
            <person name="Li D."/>
            <person name="Wei S."/>
            <person name="Han B."/>
            <person name="Jiang C."/>
            <person name="Yin Y."/>
            <person name="Xia T."/>
            <person name="Zhang Z."/>
            <person name="Bennetzen J.L."/>
            <person name="Zhao S."/>
            <person name="Wan X."/>
        </authorList>
    </citation>
    <scope>NUCLEOTIDE SEQUENCE [LARGE SCALE GENOMIC DNA]</scope>
    <source>
        <strain evidence="5">cv. Shuchazao</strain>
        <tissue evidence="4">Leaf</tissue>
    </source>
</reference>
<dbReference type="STRING" id="542762.A0A4S4DWR8"/>
<dbReference type="Gene3D" id="1.20.58.2190">
    <property type="match status" value="1"/>
</dbReference>
<dbReference type="SMART" id="SM00580">
    <property type="entry name" value="PUG"/>
    <property type="match status" value="1"/>
</dbReference>
<dbReference type="Proteomes" id="UP000306102">
    <property type="component" value="Unassembled WGS sequence"/>
</dbReference>
<dbReference type="Gene3D" id="1.10.8.10">
    <property type="entry name" value="DNA helicase RuvA subunit, C-terminal domain"/>
    <property type="match status" value="1"/>
</dbReference>
<dbReference type="AlphaFoldDB" id="A0A4S4DWR8"/>